<accession>A0A3P4B0V9</accession>
<keyword evidence="1 3" id="KW-0378">Hydrolase</keyword>
<dbReference type="EC" id="3.1.1.1" evidence="3"/>
<keyword evidence="4" id="KW-1185">Reference proteome</keyword>
<dbReference type="PANTHER" id="PTHR48081:SF33">
    <property type="entry name" value="KYNURENINE FORMAMIDASE"/>
    <property type="match status" value="1"/>
</dbReference>
<dbReference type="OrthoDB" id="9771666at2"/>
<gene>
    <name evidence="3" type="primary">nlhH_3</name>
    <name evidence="3" type="ORF">PIGHUM_01349</name>
</gene>
<evidence type="ECO:0000256" key="1">
    <source>
        <dbReference type="ARBA" id="ARBA00022801"/>
    </source>
</evidence>
<dbReference type="InterPro" id="IPR013094">
    <property type="entry name" value="AB_hydrolase_3"/>
</dbReference>
<dbReference type="Gene3D" id="3.40.50.1820">
    <property type="entry name" value="alpha/beta hydrolase"/>
    <property type="match status" value="1"/>
</dbReference>
<evidence type="ECO:0000313" key="4">
    <source>
        <dbReference type="Proteomes" id="UP000277294"/>
    </source>
</evidence>
<evidence type="ECO:0000313" key="3">
    <source>
        <dbReference type="EMBL" id="VCU69288.1"/>
    </source>
</evidence>
<dbReference type="AlphaFoldDB" id="A0A3P4B0V9"/>
<dbReference type="PANTHER" id="PTHR48081">
    <property type="entry name" value="AB HYDROLASE SUPERFAMILY PROTEIN C4A8.06C"/>
    <property type="match status" value="1"/>
</dbReference>
<dbReference type="GO" id="GO:0106435">
    <property type="term" value="F:carboxylesterase activity"/>
    <property type="evidence" value="ECO:0007669"/>
    <property type="project" value="UniProtKB-EC"/>
</dbReference>
<reference evidence="3 4" key="1">
    <citation type="submission" date="2018-10" db="EMBL/GenBank/DDBJ databases">
        <authorList>
            <person name="Criscuolo A."/>
        </authorList>
    </citation>
    <scope>NUCLEOTIDE SEQUENCE [LARGE SCALE GENOMIC DNA]</scope>
    <source>
        <strain evidence="3">DnA1</strain>
    </source>
</reference>
<dbReference type="RefSeq" id="WP_160142191.1">
    <property type="nucleotide sequence ID" value="NZ_UWPJ01000012.1"/>
</dbReference>
<name>A0A3P4B0V9_9BURK</name>
<dbReference type="EMBL" id="UWPJ01000012">
    <property type="protein sequence ID" value="VCU69288.1"/>
    <property type="molecule type" value="Genomic_DNA"/>
</dbReference>
<dbReference type="SUPFAM" id="SSF53474">
    <property type="entry name" value="alpha/beta-Hydrolases"/>
    <property type="match status" value="1"/>
</dbReference>
<dbReference type="Proteomes" id="UP000277294">
    <property type="component" value="Unassembled WGS sequence"/>
</dbReference>
<feature type="domain" description="Alpha/beta hydrolase fold-3" evidence="2">
    <location>
        <begin position="58"/>
        <end position="249"/>
    </location>
</feature>
<dbReference type="Pfam" id="PF07859">
    <property type="entry name" value="Abhydrolase_3"/>
    <property type="match status" value="1"/>
</dbReference>
<sequence>MKFLDYPERPPLRPQAAAYHERVLALASGTQGEEAAYGDDPLQRLLVFAAREPAGETLLVFHGGNWTHGYKEWMALMAPPLNRRGIALVSAGYRLGPVNPHPVGLSDCGLALQWVGRNLSRLGGRPDAIFLGGHSAGAHLAALLAVAPESAGAGALPAIAGCLPVSGIYLFGQDTQAAVPPALFPDGGTEERHAAASPLRAALAGAPPFHISWGSDDLPHIRAQSAHMFQALRTAGVEAETLVMENCDHFAASYATAEPEGGWVGSAERFMRRHRARQHAGKSDEPHS</sequence>
<dbReference type="InterPro" id="IPR050300">
    <property type="entry name" value="GDXG_lipolytic_enzyme"/>
</dbReference>
<protein>
    <submittedName>
        <fullName evidence="3">Carboxylesterase NlhH</fullName>
        <ecNumber evidence="3">3.1.1.1</ecNumber>
    </submittedName>
</protein>
<dbReference type="InterPro" id="IPR029058">
    <property type="entry name" value="AB_hydrolase_fold"/>
</dbReference>
<organism evidence="3 4">
    <name type="scientific">Pigmentiphaga humi</name>
    <dbReference type="NCBI Taxonomy" id="2478468"/>
    <lineage>
        <taxon>Bacteria</taxon>
        <taxon>Pseudomonadati</taxon>
        <taxon>Pseudomonadota</taxon>
        <taxon>Betaproteobacteria</taxon>
        <taxon>Burkholderiales</taxon>
        <taxon>Alcaligenaceae</taxon>
        <taxon>Pigmentiphaga</taxon>
    </lineage>
</organism>
<evidence type="ECO:0000259" key="2">
    <source>
        <dbReference type="Pfam" id="PF07859"/>
    </source>
</evidence>
<proteinExistence type="predicted"/>